<keyword evidence="1" id="KW-0812">Transmembrane</keyword>
<keyword evidence="3" id="KW-1185">Reference proteome</keyword>
<dbReference type="EMBL" id="OBDY01000001">
    <property type="protein sequence ID" value="SNY15194.1"/>
    <property type="molecule type" value="Genomic_DNA"/>
</dbReference>
<keyword evidence="1" id="KW-0472">Membrane</keyword>
<protein>
    <submittedName>
        <fullName evidence="2">Uncharacterized protein</fullName>
    </submittedName>
</protein>
<organism evidence="2 3">
    <name type="scientific">Paractinoplanes atraurantiacus</name>
    <dbReference type="NCBI Taxonomy" id="1036182"/>
    <lineage>
        <taxon>Bacteria</taxon>
        <taxon>Bacillati</taxon>
        <taxon>Actinomycetota</taxon>
        <taxon>Actinomycetes</taxon>
        <taxon>Micromonosporales</taxon>
        <taxon>Micromonosporaceae</taxon>
        <taxon>Paractinoplanes</taxon>
    </lineage>
</organism>
<proteinExistence type="predicted"/>
<feature type="transmembrane region" description="Helical" evidence="1">
    <location>
        <begin position="6"/>
        <end position="25"/>
    </location>
</feature>
<accession>A0A285FWK1</accession>
<name>A0A285FWK1_9ACTN</name>
<gene>
    <name evidence="2" type="ORF">SAMN05421748_1011293</name>
</gene>
<dbReference type="RefSeq" id="WP_143234423.1">
    <property type="nucleotide sequence ID" value="NZ_OBDY01000001.1"/>
</dbReference>
<evidence type="ECO:0000313" key="2">
    <source>
        <dbReference type="EMBL" id="SNY15194.1"/>
    </source>
</evidence>
<evidence type="ECO:0000256" key="1">
    <source>
        <dbReference type="SAM" id="Phobius"/>
    </source>
</evidence>
<keyword evidence="1" id="KW-1133">Transmembrane helix</keyword>
<evidence type="ECO:0000313" key="3">
    <source>
        <dbReference type="Proteomes" id="UP000219612"/>
    </source>
</evidence>
<sequence length="81" mass="8901">MADLDALNTAFLAFAMLGSAGFSYLKSRNREKERTIRLQSLLAKVSDSNLSKAVAAWGKHEESRATPSILFRVLGRKSVDS</sequence>
<dbReference type="Proteomes" id="UP000219612">
    <property type="component" value="Unassembled WGS sequence"/>
</dbReference>
<dbReference type="AlphaFoldDB" id="A0A285FWK1"/>
<reference evidence="2 3" key="1">
    <citation type="submission" date="2017-09" db="EMBL/GenBank/DDBJ databases">
        <authorList>
            <person name="Ehlers B."/>
            <person name="Leendertz F.H."/>
        </authorList>
    </citation>
    <scope>NUCLEOTIDE SEQUENCE [LARGE SCALE GENOMIC DNA]</scope>
    <source>
        <strain evidence="2 3">CGMCC 4.6857</strain>
    </source>
</reference>